<sequence length="97" mass="10225">MLNNSLAPIKRAFVFFGLMGTAVACLTFGADLQGSTDQSSATVALAKAERQEPADTRYAAVDPGQKVVSSAKRAIATLHQATSQQAMLDRPNATVTR</sequence>
<gene>
    <name evidence="2" type="ORF">SAMN04488115_105273</name>
</gene>
<keyword evidence="1" id="KW-0812">Transmembrane</keyword>
<dbReference type="OrthoDB" id="8162990at2"/>
<evidence type="ECO:0000256" key="1">
    <source>
        <dbReference type="SAM" id="Phobius"/>
    </source>
</evidence>
<organism evidence="2 3">
    <name type="scientific">Bosea lathyri</name>
    <dbReference type="NCBI Taxonomy" id="1036778"/>
    <lineage>
        <taxon>Bacteria</taxon>
        <taxon>Pseudomonadati</taxon>
        <taxon>Pseudomonadota</taxon>
        <taxon>Alphaproteobacteria</taxon>
        <taxon>Hyphomicrobiales</taxon>
        <taxon>Boseaceae</taxon>
        <taxon>Bosea</taxon>
    </lineage>
</organism>
<reference evidence="2 3" key="1">
    <citation type="submission" date="2016-10" db="EMBL/GenBank/DDBJ databases">
        <authorList>
            <person name="de Groot N.N."/>
        </authorList>
    </citation>
    <scope>NUCLEOTIDE SEQUENCE [LARGE SCALE GENOMIC DNA]</scope>
    <source>
        <strain evidence="2 3">DSM 26656</strain>
    </source>
</reference>
<feature type="transmembrane region" description="Helical" evidence="1">
    <location>
        <begin position="12"/>
        <end position="30"/>
    </location>
</feature>
<dbReference type="RefSeq" id="WP_103873160.1">
    <property type="nucleotide sequence ID" value="NZ_FNUY01000005.1"/>
</dbReference>
<dbReference type="AlphaFoldDB" id="A0A1H6A934"/>
<protein>
    <submittedName>
        <fullName evidence="2">Uncharacterized protein</fullName>
    </submittedName>
</protein>
<dbReference type="EMBL" id="FNUY01000005">
    <property type="protein sequence ID" value="SEG44714.1"/>
    <property type="molecule type" value="Genomic_DNA"/>
</dbReference>
<dbReference type="Proteomes" id="UP000236743">
    <property type="component" value="Unassembled WGS sequence"/>
</dbReference>
<evidence type="ECO:0000313" key="2">
    <source>
        <dbReference type="EMBL" id="SEG44714.1"/>
    </source>
</evidence>
<evidence type="ECO:0000313" key="3">
    <source>
        <dbReference type="Proteomes" id="UP000236743"/>
    </source>
</evidence>
<accession>A0A1H6A934</accession>
<name>A0A1H6A934_9HYPH</name>
<keyword evidence="1" id="KW-0472">Membrane</keyword>
<keyword evidence="1" id="KW-1133">Transmembrane helix</keyword>
<proteinExistence type="predicted"/>
<keyword evidence="3" id="KW-1185">Reference proteome</keyword>